<keyword evidence="8 9" id="KW-0449">Lipoprotein</keyword>
<dbReference type="Gene3D" id="1.20.1600.10">
    <property type="entry name" value="Outer membrane efflux proteins (OEP)"/>
    <property type="match status" value="1"/>
</dbReference>
<comment type="caution">
    <text evidence="10">The sequence shown here is derived from an EMBL/GenBank/DDBJ whole genome shotgun (WGS) entry which is preliminary data.</text>
</comment>
<gene>
    <name evidence="10" type="ORF">ABVT11_07525</name>
</gene>
<dbReference type="NCBIfam" id="TIGR01845">
    <property type="entry name" value="outer_NodT"/>
    <property type="match status" value="1"/>
</dbReference>
<keyword evidence="4 9" id="KW-0812">Transmembrane</keyword>
<evidence type="ECO:0000256" key="8">
    <source>
        <dbReference type="ARBA" id="ARBA00023288"/>
    </source>
</evidence>
<dbReference type="InterPro" id="IPR010131">
    <property type="entry name" value="MdtP/NodT-like"/>
</dbReference>
<dbReference type="Pfam" id="PF02321">
    <property type="entry name" value="OEP"/>
    <property type="match status" value="2"/>
</dbReference>
<evidence type="ECO:0000256" key="6">
    <source>
        <dbReference type="ARBA" id="ARBA00023136"/>
    </source>
</evidence>
<evidence type="ECO:0000256" key="1">
    <source>
        <dbReference type="ARBA" id="ARBA00004370"/>
    </source>
</evidence>
<keyword evidence="5 9" id="KW-0732">Signal</keyword>
<evidence type="ECO:0000256" key="3">
    <source>
        <dbReference type="ARBA" id="ARBA00022452"/>
    </source>
</evidence>
<evidence type="ECO:0000256" key="2">
    <source>
        <dbReference type="ARBA" id="ARBA00007613"/>
    </source>
</evidence>
<dbReference type="RefSeq" id="WP_345925068.1">
    <property type="nucleotide sequence ID" value="NZ_JBDIVF010000002.1"/>
</dbReference>
<dbReference type="PANTHER" id="PTHR30203:SF20">
    <property type="entry name" value="MULTIDRUG RESISTANCE OUTER MEMBRANE PROTEIN MDTP-RELATED"/>
    <property type="match status" value="1"/>
</dbReference>
<comment type="subcellular location">
    <subcellularLocation>
        <location evidence="9">Cell membrane</location>
        <topology evidence="9">Lipid-anchor</topology>
    </subcellularLocation>
    <subcellularLocation>
        <location evidence="1">Membrane</location>
    </subcellularLocation>
</comment>
<evidence type="ECO:0000256" key="9">
    <source>
        <dbReference type="RuleBase" id="RU362097"/>
    </source>
</evidence>
<accession>A0ABV2CP37</accession>
<protein>
    <submittedName>
        <fullName evidence="10">Efflux transporter outer membrane subunit</fullName>
    </submittedName>
</protein>
<feature type="chain" id="PRO_5044985609" evidence="9">
    <location>
        <begin position="21"/>
        <end position="471"/>
    </location>
</feature>
<dbReference type="PROSITE" id="PS51257">
    <property type="entry name" value="PROKAR_LIPOPROTEIN"/>
    <property type="match status" value="1"/>
</dbReference>
<feature type="signal peptide" evidence="9">
    <location>
        <begin position="1"/>
        <end position="20"/>
    </location>
</feature>
<keyword evidence="3 9" id="KW-1134">Transmembrane beta strand</keyword>
<evidence type="ECO:0000256" key="4">
    <source>
        <dbReference type="ARBA" id="ARBA00022692"/>
    </source>
</evidence>
<sequence>MRRTQTLGLLAAFLFLGACAQLPDLGEAPHLRAADAWQAGTSLRGYSQVWPGGNWWLEYGDRQLDQLIAEALTDAPSLRAAQARLQKAEAGVASTRSNTGPQISGNASFNEAKQSYNYLTPKSMAPQGWNDYGRVSLDLSWELDFWGRNRAALAAATSEREAAAADAAQARLVLETSIASAYAELARLFAARDTAAAAVEVRSKTSQLFHERQANGLETLGSVRQAEARQTAAEADLLAVDEDIALQRNRIAALMGAGPDRGLGISRPAISLERAPGLPAALPAALLGRRPDVVAARLRAEAAAKRIDVAEAGFYPDVNLSAFIGAQALGIDKLFSSGSDIGSVGPAISLPIFSSGRLKAQYRSSRADYDEAVANYDSTVTRALQDVADAATSQRALAERLSKTGESVEAAREAWQIARNRYDGGLSNYLEVLNAEDSLLSAMRGLSDLQSRAFTLDVALVRALGGGYRAS</sequence>
<reference evidence="10 11" key="1">
    <citation type="submission" date="2024-07" db="EMBL/GenBank/DDBJ databases">
        <title>Uliginosibacterium paludis KCTC:42655.</title>
        <authorList>
            <person name="Kim M.K."/>
        </authorList>
    </citation>
    <scope>NUCLEOTIDE SEQUENCE [LARGE SCALE GENOMIC DNA]</scope>
    <source>
        <strain evidence="10 11">KCTC 42655</strain>
    </source>
</reference>
<organism evidence="10 11">
    <name type="scientific">Uliginosibacterium paludis</name>
    <dbReference type="NCBI Taxonomy" id="1615952"/>
    <lineage>
        <taxon>Bacteria</taxon>
        <taxon>Pseudomonadati</taxon>
        <taxon>Pseudomonadota</taxon>
        <taxon>Betaproteobacteria</taxon>
        <taxon>Rhodocyclales</taxon>
        <taxon>Zoogloeaceae</taxon>
        <taxon>Uliginosibacterium</taxon>
    </lineage>
</organism>
<dbReference type="InterPro" id="IPR003423">
    <property type="entry name" value="OMP_efflux"/>
</dbReference>
<dbReference type="PANTHER" id="PTHR30203">
    <property type="entry name" value="OUTER MEMBRANE CATION EFFLUX PROTEIN"/>
    <property type="match status" value="1"/>
</dbReference>
<dbReference type="EMBL" id="JBEWLZ010000003">
    <property type="protein sequence ID" value="MET1489673.1"/>
    <property type="molecule type" value="Genomic_DNA"/>
</dbReference>
<evidence type="ECO:0000256" key="5">
    <source>
        <dbReference type="ARBA" id="ARBA00022729"/>
    </source>
</evidence>
<keyword evidence="11" id="KW-1185">Reference proteome</keyword>
<evidence type="ECO:0000313" key="11">
    <source>
        <dbReference type="Proteomes" id="UP001548590"/>
    </source>
</evidence>
<keyword evidence="6 9" id="KW-0472">Membrane</keyword>
<evidence type="ECO:0000256" key="7">
    <source>
        <dbReference type="ARBA" id="ARBA00023139"/>
    </source>
</evidence>
<dbReference type="Gene3D" id="2.20.200.10">
    <property type="entry name" value="Outer membrane efflux proteins (OEP)"/>
    <property type="match status" value="1"/>
</dbReference>
<keyword evidence="7 9" id="KW-0564">Palmitate</keyword>
<dbReference type="Proteomes" id="UP001548590">
    <property type="component" value="Unassembled WGS sequence"/>
</dbReference>
<evidence type="ECO:0000313" key="10">
    <source>
        <dbReference type="EMBL" id="MET1489673.1"/>
    </source>
</evidence>
<name>A0ABV2CP37_9RHOO</name>
<comment type="similarity">
    <text evidence="2 9">Belongs to the outer membrane factor (OMF) (TC 1.B.17) family.</text>
</comment>
<proteinExistence type="inferred from homology"/>
<dbReference type="SUPFAM" id="SSF56954">
    <property type="entry name" value="Outer membrane efflux proteins (OEP)"/>
    <property type="match status" value="1"/>
</dbReference>